<sequence>MLPMDYQYGLSAWVYRILRTADAEFSRFLHDTGYQDGNKAFKFFTISELDLGAIRVWKDRKLFELKGDTFSFRIGFLIDRAYTEFVKGLFQRREGFIGDRFNGLDFEVQGVEALPAPVFGRTVRYRTLSPVFLSAKRPDGSVQHLHPGEHADVYAEHFLNNLREKRKVLRLHGEGGDISDREESWVFCLIQAERVRLVKVKPMEATATKKRACHMEFELTAPEDVHALAYDAGFGSENSWGCGMAEVVDISR</sequence>
<dbReference type="PANTHER" id="PTHR36984">
    <property type="entry name" value="CRISPR-ASSOCIATED ENDORIBONUCLEASE CAS6 1"/>
    <property type="match status" value="1"/>
</dbReference>
<evidence type="ECO:0000256" key="5">
    <source>
        <dbReference type="PIRSR" id="PIRSR005054-1"/>
    </source>
</evidence>
<reference evidence="8 9" key="1">
    <citation type="submission" date="2021-12" db="EMBL/GenBank/DDBJ databases">
        <title>Genome sequencing of bacteria with rrn-lacking chromosome and rrn-plasmid.</title>
        <authorList>
            <person name="Anda M."/>
            <person name="Iwasaki W."/>
        </authorList>
    </citation>
    <scope>NUCLEOTIDE SEQUENCE [LARGE SCALE GENOMIC DNA]</scope>
    <source>
        <strain evidence="8 9">DSM 100852</strain>
        <plasmid evidence="8 9">pFA2</plasmid>
    </source>
</reference>
<dbReference type="NCBIfam" id="TIGR01877">
    <property type="entry name" value="cas_cas6"/>
    <property type="match status" value="1"/>
</dbReference>
<dbReference type="InterPro" id="IPR010156">
    <property type="entry name" value="CRISPR-assoc_prot_Cas6"/>
</dbReference>
<dbReference type="EMBL" id="AP025316">
    <property type="protein sequence ID" value="BDD11927.1"/>
    <property type="molecule type" value="Genomic_DNA"/>
</dbReference>
<feature type="active site" description="Proton acceptor" evidence="6">
    <location>
        <position position="15"/>
    </location>
</feature>
<dbReference type="Proteomes" id="UP001348817">
    <property type="component" value="Plasmid pFA2"/>
</dbReference>
<comment type="function">
    <text evidence="4">CRISPR (clustered regularly interspaced short palindromic repeat), is an adaptive immune system that provides protection against mobile genetic elements (viruses, transposable elements and conjugative plasmids). CRISPR clusters contain sequences complementary to antecedent mobile elements and target invading nucleic acids. CRISPR clusters are transcribed and processed into CRISPR RNA (crRNA).</text>
</comment>
<evidence type="ECO:0000256" key="6">
    <source>
        <dbReference type="PIRSR" id="PIRSR005054-50"/>
    </source>
</evidence>
<organism evidence="8 9">
    <name type="scientific">Fulvitalea axinellae</name>
    <dbReference type="NCBI Taxonomy" id="1182444"/>
    <lineage>
        <taxon>Bacteria</taxon>
        <taxon>Pseudomonadati</taxon>
        <taxon>Bacteroidota</taxon>
        <taxon>Cytophagia</taxon>
        <taxon>Cytophagales</taxon>
        <taxon>Persicobacteraceae</taxon>
        <taxon>Fulvitalea</taxon>
    </lineage>
</organism>
<dbReference type="InterPro" id="IPR045747">
    <property type="entry name" value="CRISPR-assoc_prot_Cas6_N_sf"/>
</dbReference>
<proteinExistence type="inferred from homology"/>
<evidence type="ECO:0000313" key="9">
    <source>
        <dbReference type="Proteomes" id="UP001348817"/>
    </source>
</evidence>
<dbReference type="PANTHER" id="PTHR36984:SF1">
    <property type="entry name" value="CRISPR-ASSOCIATED ENDORIBONUCLEASE CAS6 1"/>
    <property type="match status" value="1"/>
</dbReference>
<keyword evidence="8" id="KW-0614">Plasmid</keyword>
<dbReference type="GO" id="GO:0003723">
    <property type="term" value="F:RNA binding"/>
    <property type="evidence" value="ECO:0007669"/>
    <property type="project" value="UniProtKB-KW"/>
</dbReference>
<gene>
    <name evidence="8" type="primary">cas6</name>
    <name evidence="8" type="ORF">FUAX_43590</name>
</gene>
<keyword evidence="3" id="KW-0051">Antiviral defense</keyword>
<accession>A0AAU9CY90</accession>
<name>A0AAU9CY90_9BACT</name>
<evidence type="ECO:0000259" key="7">
    <source>
        <dbReference type="Pfam" id="PF01881"/>
    </source>
</evidence>
<dbReference type="AlphaFoldDB" id="A0AAU9CY90"/>
<dbReference type="CDD" id="cd21140">
    <property type="entry name" value="Cas6_I-like"/>
    <property type="match status" value="1"/>
</dbReference>
<keyword evidence="2" id="KW-0694">RNA-binding</keyword>
<evidence type="ECO:0000256" key="1">
    <source>
        <dbReference type="ARBA" id="ARBA00005937"/>
    </source>
</evidence>
<feature type="active site" description="Proton donor" evidence="6">
    <location>
        <position position="30"/>
    </location>
</feature>
<protein>
    <recommendedName>
        <fullName evidence="4">CRISPR-associated endoribonuclease</fullName>
    </recommendedName>
</protein>
<evidence type="ECO:0000313" key="8">
    <source>
        <dbReference type="EMBL" id="BDD11927.1"/>
    </source>
</evidence>
<dbReference type="Gene3D" id="3.30.70.1900">
    <property type="match status" value="1"/>
</dbReference>
<dbReference type="GO" id="GO:0051607">
    <property type="term" value="P:defense response to virus"/>
    <property type="evidence" value="ECO:0007669"/>
    <property type="project" value="UniProtKB-KW"/>
</dbReference>
<feature type="domain" description="CRISPR associated protein Cas6 C-terminal" evidence="7">
    <location>
        <begin position="117"/>
        <end position="247"/>
    </location>
</feature>
<keyword evidence="9" id="KW-1185">Reference proteome</keyword>
<geneLocation type="plasmid" evidence="8 9">
    <name>pFA2</name>
</geneLocation>
<evidence type="ECO:0000256" key="4">
    <source>
        <dbReference type="PIRNR" id="PIRNR005054"/>
    </source>
</evidence>
<dbReference type="Pfam" id="PF01881">
    <property type="entry name" value="Cas_Cas6_C"/>
    <property type="match status" value="1"/>
</dbReference>
<feature type="site" description="Transition state stabilizer" evidence="5">
    <location>
        <position position="42"/>
    </location>
</feature>
<dbReference type="Gene3D" id="3.30.70.1890">
    <property type="match status" value="1"/>
</dbReference>
<dbReference type="InterPro" id="IPR049435">
    <property type="entry name" value="Cas_Cas6_C"/>
</dbReference>
<dbReference type="GO" id="GO:0016788">
    <property type="term" value="F:hydrolase activity, acting on ester bonds"/>
    <property type="evidence" value="ECO:0007669"/>
    <property type="project" value="InterPro"/>
</dbReference>
<evidence type="ECO:0000256" key="3">
    <source>
        <dbReference type="ARBA" id="ARBA00023118"/>
    </source>
</evidence>
<dbReference type="PIRSF" id="PIRSF005054">
    <property type="entry name" value="PF1131"/>
    <property type="match status" value="1"/>
</dbReference>
<dbReference type="KEGG" id="fax:FUAX_43590"/>
<evidence type="ECO:0000256" key="2">
    <source>
        <dbReference type="ARBA" id="ARBA00022884"/>
    </source>
</evidence>
<comment type="similarity">
    <text evidence="1 4">Belongs to the CRISPR-associated protein Cas6/Cse3/CasE family.</text>
</comment>